<keyword evidence="10 15" id="KW-0234">DNA repair</keyword>
<dbReference type="Pfam" id="PF06827">
    <property type="entry name" value="zf-FPG_IleRS"/>
    <property type="match status" value="1"/>
</dbReference>
<dbReference type="GO" id="GO:0034039">
    <property type="term" value="F:8-oxo-7,8-dihydroguanine DNA N-glycosylase activity"/>
    <property type="evidence" value="ECO:0007669"/>
    <property type="project" value="TreeGrafter"/>
</dbReference>
<dbReference type="InterPro" id="IPR015887">
    <property type="entry name" value="DNA_glyclase_Znf_dom_DNA_BS"/>
</dbReference>
<keyword evidence="13 15" id="KW-0326">Glycosidase</keyword>
<evidence type="ECO:0000256" key="2">
    <source>
        <dbReference type="ARBA" id="ARBA00009409"/>
    </source>
</evidence>
<accession>A0A4R6TYX5</accession>
<dbReference type="FunFam" id="3.20.190.10:FF:000001">
    <property type="entry name" value="Formamidopyrimidine-DNA glycosylase"/>
    <property type="match status" value="1"/>
</dbReference>
<gene>
    <name evidence="15" type="primary">mutM</name>
    <name evidence="15" type="synonym">fpg</name>
    <name evidence="18" type="ORF">DFQ45_10829</name>
</gene>
<keyword evidence="5 15" id="KW-0227">DNA damage</keyword>
<feature type="active site" description="Proton donor" evidence="15">
    <location>
        <position position="3"/>
    </location>
</feature>
<dbReference type="EC" id="3.2.2.23" evidence="15"/>
<dbReference type="InterPro" id="IPR010663">
    <property type="entry name" value="Znf_FPG/IleRS"/>
</dbReference>
<evidence type="ECO:0000259" key="16">
    <source>
        <dbReference type="PROSITE" id="PS51066"/>
    </source>
</evidence>
<dbReference type="NCBIfam" id="TIGR00577">
    <property type="entry name" value="fpg"/>
    <property type="match status" value="1"/>
</dbReference>
<feature type="domain" description="FPG-type" evidence="16">
    <location>
        <begin position="236"/>
        <end position="270"/>
    </location>
</feature>
<evidence type="ECO:0000256" key="13">
    <source>
        <dbReference type="ARBA" id="ARBA00023295"/>
    </source>
</evidence>
<keyword evidence="19" id="KW-1185">Reference proteome</keyword>
<feature type="active site" description="Proton donor; for delta-elimination activity" evidence="15">
    <location>
        <position position="260"/>
    </location>
</feature>
<dbReference type="Pfam" id="PF06831">
    <property type="entry name" value="H2TH"/>
    <property type="match status" value="1"/>
</dbReference>
<feature type="binding site" evidence="15">
    <location>
        <position position="91"/>
    </location>
    <ligand>
        <name>DNA</name>
        <dbReference type="ChEBI" id="CHEBI:16991"/>
    </ligand>
</feature>
<evidence type="ECO:0000256" key="11">
    <source>
        <dbReference type="ARBA" id="ARBA00023239"/>
    </source>
</evidence>
<dbReference type="Gene3D" id="3.20.190.10">
    <property type="entry name" value="MutM-like, N-terminal"/>
    <property type="match status" value="1"/>
</dbReference>
<dbReference type="EMBL" id="SNYK01000008">
    <property type="protein sequence ID" value="TDQ37249.1"/>
    <property type="molecule type" value="Genomic_DNA"/>
</dbReference>
<dbReference type="InterPro" id="IPR010979">
    <property type="entry name" value="Ribosomal_uS13-like_H2TH"/>
</dbReference>
<feature type="active site" description="Proton donor; for beta-elimination activity" evidence="15">
    <location>
        <position position="58"/>
    </location>
</feature>
<evidence type="ECO:0000256" key="1">
    <source>
        <dbReference type="ARBA" id="ARBA00001668"/>
    </source>
</evidence>
<evidence type="ECO:0000256" key="3">
    <source>
        <dbReference type="ARBA" id="ARBA00011245"/>
    </source>
</evidence>
<dbReference type="InterPro" id="IPR012319">
    <property type="entry name" value="FPG_cat"/>
</dbReference>
<evidence type="ECO:0000256" key="6">
    <source>
        <dbReference type="ARBA" id="ARBA00022771"/>
    </source>
</evidence>
<dbReference type="GO" id="GO:0003684">
    <property type="term" value="F:damaged DNA binding"/>
    <property type="evidence" value="ECO:0007669"/>
    <property type="project" value="InterPro"/>
</dbReference>
<evidence type="ECO:0000256" key="15">
    <source>
        <dbReference type="HAMAP-Rule" id="MF_00103"/>
    </source>
</evidence>
<dbReference type="CDD" id="cd08966">
    <property type="entry name" value="EcFpg-like_N"/>
    <property type="match status" value="1"/>
</dbReference>
<dbReference type="SMART" id="SM01232">
    <property type="entry name" value="H2TH"/>
    <property type="match status" value="1"/>
</dbReference>
<dbReference type="PROSITE" id="PS01242">
    <property type="entry name" value="ZF_FPG_1"/>
    <property type="match status" value="1"/>
</dbReference>
<evidence type="ECO:0000256" key="10">
    <source>
        <dbReference type="ARBA" id="ARBA00023204"/>
    </source>
</evidence>
<protein>
    <recommendedName>
        <fullName evidence="15">Formamidopyrimidine-DNA glycosylase</fullName>
        <shortName evidence="15">Fapy-DNA glycosylase</shortName>
        <ecNumber evidence="15">3.2.2.23</ecNumber>
    </recommendedName>
    <alternativeName>
        <fullName evidence="15">DNA-(apurinic or apyrimidinic site) lyase MutM</fullName>
        <shortName evidence="15">AP lyase MutM</shortName>
        <ecNumber evidence="15">4.2.99.18</ecNumber>
    </alternativeName>
</protein>
<dbReference type="PANTHER" id="PTHR22993">
    <property type="entry name" value="FORMAMIDOPYRIMIDINE-DNA GLYCOSYLASE"/>
    <property type="match status" value="1"/>
</dbReference>
<dbReference type="HAMAP" id="MF_00103">
    <property type="entry name" value="Fapy_DNA_glycosyl"/>
    <property type="match status" value="1"/>
</dbReference>
<dbReference type="SUPFAM" id="SSF81624">
    <property type="entry name" value="N-terminal domain of MutM-like DNA repair proteins"/>
    <property type="match status" value="1"/>
</dbReference>
<evidence type="ECO:0000256" key="12">
    <source>
        <dbReference type="ARBA" id="ARBA00023268"/>
    </source>
</evidence>
<dbReference type="PANTHER" id="PTHR22993:SF9">
    <property type="entry name" value="FORMAMIDOPYRIMIDINE-DNA GLYCOSYLASE"/>
    <property type="match status" value="1"/>
</dbReference>
<evidence type="ECO:0000256" key="14">
    <source>
        <dbReference type="ARBA" id="ARBA00044632"/>
    </source>
</evidence>
<dbReference type="SUPFAM" id="SSF57716">
    <property type="entry name" value="Glucocorticoid receptor-like (DNA-binding domain)"/>
    <property type="match status" value="1"/>
</dbReference>
<organism evidence="18 19">
    <name type="scientific">Thiopseudomonas denitrificans</name>
    <dbReference type="NCBI Taxonomy" id="1501432"/>
    <lineage>
        <taxon>Bacteria</taxon>
        <taxon>Pseudomonadati</taxon>
        <taxon>Pseudomonadota</taxon>
        <taxon>Gammaproteobacteria</taxon>
        <taxon>Pseudomonadales</taxon>
        <taxon>Pseudomonadaceae</taxon>
        <taxon>Thiopseudomonas</taxon>
    </lineage>
</organism>
<dbReference type="NCBIfam" id="NF002211">
    <property type="entry name" value="PRK01103.1"/>
    <property type="match status" value="1"/>
</dbReference>
<feature type="domain" description="Formamidopyrimidine-DNA glycosylase catalytic" evidence="17">
    <location>
        <begin position="2"/>
        <end position="113"/>
    </location>
</feature>
<dbReference type="EC" id="4.2.99.18" evidence="15"/>
<comment type="catalytic activity">
    <reaction evidence="14 15">
        <text>2'-deoxyribonucleotide-(2'-deoxyribose 5'-phosphate)-2'-deoxyribonucleotide-DNA = a 3'-end 2'-deoxyribonucleotide-(2,3-dehydro-2,3-deoxyribose 5'-phosphate)-DNA + a 5'-end 5'-phospho-2'-deoxyribonucleoside-DNA + H(+)</text>
        <dbReference type="Rhea" id="RHEA:66592"/>
        <dbReference type="Rhea" id="RHEA-COMP:13180"/>
        <dbReference type="Rhea" id="RHEA-COMP:16897"/>
        <dbReference type="Rhea" id="RHEA-COMP:17067"/>
        <dbReference type="ChEBI" id="CHEBI:15378"/>
        <dbReference type="ChEBI" id="CHEBI:136412"/>
        <dbReference type="ChEBI" id="CHEBI:157695"/>
        <dbReference type="ChEBI" id="CHEBI:167181"/>
        <dbReference type="EC" id="4.2.99.18"/>
    </reaction>
</comment>
<reference evidence="18 19" key="1">
    <citation type="submission" date="2019-03" db="EMBL/GenBank/DDBJ databases">
        <title>Genomic Encyclopedia of Type Strains, Phase IV (KMG-IV): sequencing the most valuable type-strain genomes for metagenomic binning, comparative biology and taxonomic classification.</title>
        <authorList>
            <person name="Goeker M."/>
        </authorList>
    </citation>
    <scope>NUCLEOTIDE SEQUENCE [LARGE SCALE GENOMIC DNA]</scope>
    <source>
        <strain evidence="18 19">DSM 28679</strain>
    </source>
</reference>
<evidence type="ECO:0000256" key="8">
    <source>
        <dbReference type="ARBA" id="ARBA00022833"/>
    </source>
</evidence>
<dbReference type="FunFam" id="1.10.8.50:FF:000003">
    <property type="entry name" value="Formamidopyrimidine-DNA glycosylase"/>
    <property type="match status" value="1"/>
</dbReference>
<dbReference type="InterPro" id="IPR015886">
    <property type="entry name" value="H2TH_FPG"/>
</dbReference>
<feature type="active site" description="Schiff-base intermediate with DNA" evidence="15">
    <location>
        <position position="2"/>
    </location>
</feature>
<dbReference type="InterPro" id="IPR020629">
    <property type="entry name" value="FPG_Glyclase"/>
</dbReference>
<dbReference type="OrthoDB" id="9800855at2"/>
<dbReference type="PROSITE" id="PS51066">
    <property type="entry name" value="ZF_FPG_2"/>
    <property type="match status" value="1"/>
</dbReference>
<dbReference type="AlphaFoldDB" id="A0A4R6TYX5"/>
<proteinExistence type="inferred from homology"/>
<sequence length="270" mass="29883">MPELPEVETTRRGIEPHLLDQQVERVVVRNGRLRWPVPEDLDVRLSGQHIRKVERRAKYLLIQADAGTLICHLGMSGSLRLVPQGEPPGKHDHVDIELASGQSLRYTDPRRFGLMLWSHDPLSHKLLARMGPEPLGDAFTVDDLFAKSRGRKTAIKPFIMDNAVVVGVGNIYASEALFAAGIDPRREAGSVSKQRYARLVGEIRAVLARAIEQGGTTLKDFVGGDGKPGYFQQQLFVYGRGGLPCLKCGRELREAKLGQRSSVFCGHCQS</sequence>
<dbReference type="InterPro" id="IPR000214">
    <property type="entry name" value="Znf_DNA_glyclase/AP_lyase"/>
</dbReference>
<keyword evidence="8 15" id="KW-0862">Zinc</keyword>
<dbReference type="GO" id="GO:0006284">
    <property type="term" value="P:base-excision repair"/>
    <property type="evidence" value="ECO:0007669"/>
    <property type="project" value="InterPro"/>
</dbReference>
<dbReference type="SMART" id="SM00898">
    <property type="entry name" value="Fapy_DNA_glyco"/>
    <property type="match status" value="1"/>
</dbReference>
<name>A0A4R6TYX5_9GAMM</name>
<evidence type="ECO:0000259" key="17">
    <source>
        <dbReference type="PROSITE" id="PS51068"/>
    </source>
</evidence>
<dbReference type="PROSITE" id="PS51068">
    <property type="entry name" value="FPG_CAT"/>
    <property type="match status" value="1"/>
</dbReference>
<dbReference type="SUPFAM" id="SSF46946">
    <property type="entry name" value="S13-like H2TH domain"/>
    <property type="match status" value="1"/>
</dbReference>
<dbReference type="Pfam" id="PF01149">
    <property type="entry name" value="Fapy_DNA_glyco"/>
    <property type="match status" value="1"/>
</dbReference>
<keyword evidence="11 15" id="KW-0456">Lyase</keyword>
<feature type="binding site" evidence="15">
    <location>
        <position position="151"/>
    </location>
    <ligand>
        <name>DNA</name>
        <dbReference type="ChEBI" id="CHEBI:16991"/>
    </ligand>
</feature>
<keyword evidence="9 15" id="KW-0238">DNA-binding</keyword>
<comment type="catalytic activity">
    <reaction evidence="1 15">
        <text>Hydrolysis of DNA containing ring-opened 7-methylguanine residues, releasing 2,6-diamino-4-hydroxy-5-(N-methyl)formamidopyrimidine.</text>
        <dbReference type="EC" id="3.2.2.23"/>
    </reaction>
</comment>
<dbReference type="GO" id="GO:0008270">
    <property type="term" value="F:zinc ion binding"/>
    <property type="evidence" value="ECO:0007669"/>
    <property type="project" value="UniProtKB-UniRule"/>
</dbReference>
<evidence type="ECO:0000256" key="7">
    <source>
        <dbReference type="ARBA" id="ARBA00022801"/>
    </source>
</evidence>
<comment type="subunit">
    <text evidence="3 15">Monomer.</text>
</comment>
<comment type="similarity">
    <text evidence="2 15">Belongs to the FPG family.</text>
</comment>
<evidence type="ECO:0000313" key="19">
    <source>
        <dbReference type="Proteomes" id="UP000294575"/>
    </source>
</evidence>
<dbReference type="InterPro" id="IPR035937">
    <property type="entry name" value="FPG_N"/>
</dbReference>
<dbReference type="RefSeq" id="WP_101495859.1">
    <property type="nucleotide sequence ID" value="NZ_LNJZ01000003.1"/>
</dbReference>
<dbReference type="GO" id="GO:0140078">
    <property type="term" value="F:class I DNA-(apurinic or apyrimidinic site) endonuclease activity"/>
    <property type="evidence" value="ECO:0007669"/>
    <property type="project" value="UniProtKB-EC"/>
</dbReference>
<evidence type="ECO:0000256" key="4">
    <source>
        <dbReference type="ARBA" id="ARBA00022723"/>
    </source>
</evidence>
<keyword evidence="12 15" id="KW-0511">Multifunctional enzyme</keyword>
<feature type="binding site" evidence="15">
    <location>
        <position position="110"/>
    </location>
    <ligand>
        <name>DNA</name>
        <dbReference type="ChEBI" id="CHEBI:16991"/>
    </ligand>
</feature>
<keyword evidence="7 15" id="KW-0378">Hydrolase</keyword>
<keyword evidence="6 15" id="KW-0863">Zinc-finger</keyword>
<evidence type="ECO:0000256" key="5">
    <source>
        <dbReference type="ARBA" id="ARBA00022763"/>
    </source>
</evidence>
<keyword evidence="4 15" id="KW-0479">Metal-binding</keyword>
<comment type="cofactor">
    <cofactor evidence="15">
        <name>Zn(2+)</name>
        <dbReference type="ChEBI" id="CHEBI:29105"/>
    </cofactor>
    <text evidence="15">Binds 1 zinc ion per subunit.</text>
</comment>
<dbReference type="Gene3D" id="1.10.8.50">
    <property type="match status" value="1"/>
</dbReference>
<comment type="caution">
    <text evidence="18">The sequence shown here is derived from an EMBL/GenBank/DDBJ whole genome shotgun (WGS) entry which is preliminary data.</text>
</comment>
<evidence type="ECO:0000256" key="9">
    <source>
        <dbReference type="ARBA" id="ARBA00023125"/>
    </source>
</evidence>
<evidence type="ECO:0000313" key="18">
    <source>
        <dbReference type="EMBL" id="TDQ37249.1"/>
    </source>
</evidence>
<dbReference type="Proteomes" id="UP000294575">
    <property type="component" value="Unassembled WGS sequence"/>
</dbReference>
<comment type="function">
    <text evidence="15">Involved in base excision repair of DNA damaged by oxidation or by mutagenic agents. Acts as DNA glycosylase that recognizes and removes damaged bases. Has a preference for oxidized purines, such as 7,8-dihydro-8-oxoguanine (8-oxoG). Has AP (apurinic/apyrimidinic) lyase activity and introduces nicks in the DNA strand. Cleaves the DNA backbone by beta-delta elimination to generate a single-strand break at the site of the removed base with both 3'- and 5'-phosphates.</text>
</comment>